<keyword evidence="1" id="KW-0732">Signal</keyword>
<evidence type="ECO:0000313" key="3">
    <source>
        <dbReference type="Proteomes" id="UP000078512"/>
    </source>
</evidence>
<feature type="chain" id="PRO_5008276586" description="HNH nuclease domain-containing protein" evidence="1">
    <location>
        <begin position="18"/>
        <end position="254"/>
    </location>
</feature>
<evidence type="ECO:0008006" key="4">
    <source>
        <dbReference type="Google" id="ProtNLM"/>
    </source>
</evidence>
<evidence type="ECO:0000256" key="1">
    <source>
        <dbReference type="SAM" id="SignalP"/>
    </source>
</evidence>
<accession>A0A197K581</accession>
<proteinExistence type="predicted"/>
<dbReference type="Proteomes" id="UP000078512">
    <property type="component" value="Unassembled WGS sequence"/>
</dbReference>
<dbReference type="EMBL" id="KV442029">
    <property type="protein sequence ID" value="OAQ31609.1"/>
    <property type="molecule type" value="Genomic_DNA"/>
</dbReference>
<reference evidence="2 3" key="1">
    <citation type="submission" date="2016-05" db="EMBL/GenBank/DDBJ databases">
        <title>Genome sequencing reveals origins of a unique bacterial endosymbiosis in the earliest lineages of terrestrial Fungi.</title>
        <authorList>
            <consortium name="DOE Joint Genome Institute"/>
            <person name="Uehling J."/>
            <person name="Gryganskyi A."/>
            <person name="Hameed K."/>
            <person name="Tschaplinski T."/>
            <person name="Misztal P."/>
            <person name="Wu S."/>
            <person name="Desiro A."/>
            <person name="Vande Pol N."/>
            <person name="Du Z.-Y."/>
            <person name="Zienkiewicz A."/>
            <person name="Zienkiewicz K."/>
            <person name="Morin E."/>
            <person name="Tisserant E."/>
            <person name="Splivallo R."/>
            <person name="Hainaut M."/>
            <person name="Henrissat B."/>
            <person name="Ohm R."/>
            <person name="Kuo A."/>
            <person name="Yan J."/>
            <person name="Lipzen A."/>
            <person name="Nolan M."/>
            <person name="Labutti K."/>
            <person name="Barry K."/>
            <person name="Goldstein A."/>
            <person name="Labbe J."/>
            <person name="Schadt C."/>
            <person name="Tuskan G."/>
            <person name="Grigoriev I."/>
            <person name="Martin F."/>
            <person name="Vilgalys R."/>
            <person name="Bonito G."/>
        </authorList>
    </citation>
    <scope>NUCLEOTIDE SEQUENCE [LARGE SCALE GENOMIC DNA]</scope>
    <source>
        <strain evidence="2 3">AG-77</strain>
    </source>
</reference>
<protein>
    <recommendedName>
        <fullName evidence="4">HNH nuclease domain-containing protein</fullName>
    </recommendedName>
</protein>
<evidence type="ECO:0000313" key="2">
    <source>
        <dbReference type="EMBL" id="OAQ31609.1"/>
    </source>
</evidence>
<name>A0A197K581_9FUNG</name>
<gene>
    <name evidence="2" type="ORF">K457DRAFT_890650</name>
</gene>
<organism evidence="2 3">
    <name type="scientific">Linnemannia elongata AG-77</name>
    <dbReference type="NCBI Taxonomy" id="1314771"/>
    <lineage>
        <taxon>Eukaryota</taxon>
        <taxon>Fungi</taxon>
        <taxon>Fungi incertae sedis</taxon>
        <taxon>Mucoromycota</taxon>
        <taxon>Mortierellomycotina</taxon>
        <taxon>Mortierellomycetes</taxon>
        <taxon>Mortierellales</taxon>
        <taxon>Mortierellaceae</taxon>
        <taxon>Linnemannia</taxon>
    </lineage>
</organism>
<sequence length="254" mass="29296">MTIQSALDLVCLVVANGFSTGPVQLDEDQRLRVRAQAMSSQAMDFYTGLPLEIGRSNGPYKFTIERLRLGLLYDDAEQMCVPSALFFNHLFGPKSLEQRARYVQDLRRHADWNFGPHRLLSMTDATQDAEELTQGDVDHWRPIFLNHPRNQVKCRWDFYDLLTFVKDMGNRCAVTGVKTTNLSVDRIYNTNKYQRGDVVLMDLPLNLAKTLTTSNEVERTLAGLRYLQGILAHLLNSDEQEWVRKMRRIEKSRV</sequence>
<keyword evidence="3" id="KW-1185">Reference proteome</keyword>
<feature type="signal peptide" evidence="1">
    <location>
        <begin position="1"/>
        <end position="17"/>
    </location>
</feature>
<dbReference type="AlphaFoldDB" id="A0A197K581"/>